<sequence>MAELPPLTVALGPVTLAPVVGAVLFSPAPPVPPALPVVVVGGGEIGVLGASEGGEVVAGMLLEGVVAGTLVSLALSSLPQPESSASATEADPASRPMRLTS</sequence>
<evidence type="ECO:0000313" key="3">
    <source>
        <dbReference type="Proteomes" id="UP001141629"/>
    </source>
</evidence>
<evidence type="ECO:0000256" key="1">
    <source>
        <dbReference type="SAM" id="MobiDB-lite"/>
    </source>
</evidence>
<reference evidence="2" key="1">
    <citation type="submission" date="2020-07" db="EMBL/GenBank/DDBJ databases">
        <authorList>
            <person name="Pettersson B.M.F."/>
            <person name="Behra P.R.K."/>
            <person name="Ramesh M."/>
            <person name="Das S."/>
            <person name="Dasgupta S."/>
            <person name="Kirsebom L.A."/>
        </authorList>
    </citation>
    <scope>NUCLEOTIDE SEQUENCE</scope>
    <source>
        <strain evidence="2">DSM 44838</strain>
    </source>
</reference>
<comment type="caution">
    <text evidence="2">The sequence shown here is derived from an EMBL/GenBank/DDBJ whole genome shotgun (WGS) entry which is preliminary data.</text>
</comment>
<organism evidence="2 3">
    <name type="scientific">Mycobacterium yunnanensis</name>
    <dbReference type="NCBI Taxonomy" id="368477"/>
    <lineage>
        <taxon>Bacteria</taxon>
        <taxon>Bacillati</taxon>
        <taxon>Actinomycetota</taxon>
        <taxon>Actinomycetes</taxon>
        <taxon>Mycobacteriales</taxon>
        <taxon>Mycobacteriaceae</taxon>
        <taxon>Mycobacterium</taxon>
    </lineage>
</organism>
<dbReference type="AlphaFoldDB" id="A0A9X2Z423"/>
<feature type="region of interest" description="Disordered" evidence="1">
    <location>
        <begin position="79"/>
        <end position="101"/>
    </location>
</feature>
<dbReference type="RefSeq" id="WP_263997891.1">
    <property type="nucleotide sequence ID" value="NZ_JACKVK010000011.1"/>
</dbReference>
<reference evidence="2" key="2">
    <citation type="journal article" date="2022" name="BMC Genomics">
        <title>Comparative genome analysis of mycobacteria focusing on tRNA and non-coding RNA.</title>
        <authorList>
            <person name="Behra P.R.K."/>
            <person name="Pettersson B.M.F."/>
            <person name="Ramesh M."/>
            <person name="Das S."/>
            <person name="Dasgupta S."/>
            <person name="Kirsebom L.A."/>
        </authorList>
    </citation>
    <scope>NUCLEOTIDE SEQUENCE</scope>
    <source>
        <strain evidence="2">DSM 44838</strain>
    </source>
</reference>
<protein>
    <submittedName>
        <fullName evidence="2">Uncharacterized protein</fullName>
    </submittedName>
</protein>
<evidence type="ECO:0000313" key="2">
    <source>
        <dbReference type="EMBL" id="MCV7423003.1"/>
    </source>
</evidence>
<accession>A0A9X2Z423</accession>
<gene>
    <name evidence="2" type="ORF">H7K45_20840</name>
</gene>
<name>A0A9X2Z423_9MYCO</name>
<dbReference type="EMBL" id="JACKVK010000011">
    <property type="protein sequence ID" value="MCV7423003.1"/>
    <property type="molecule type" value="Genomic_DNA"/>
</dbReference>
<dbReference type="Proteomes" id="UP001141629">
    <property type="component" value="Unassembled WGS sequence"/>
</dbReference>
<keyword evidence="3" id="KW-1185">Reference proteome</keyword>
<proteinExistence type="predicted"/>